<dbReference type="RefSeq" id="WP_141635047.1">
    <property type="nucleotide sequence ID" value="NZ_VIGB01000003.1"/>
</dbReference>
<protein>
    <submittedName>
        <fullName evidence="1">Uncharacterized protein</fullName>
    </submittedName>
</protein>
<dbReference type="EMBL" id="VIGB01000003">
    <property type="protein sequence ID" value="TQF04476.1"/>
    <property type="molecule type" value="Genomic_DNA"/>
</dbReference>
<keyword evidence="2" id="KW-1185">Reference proteome</keyword>
<name>A0A540W632_9ACTN</name>
<evidence type="ECO:0000313" key="1">
    <source>
        <dbReference type="EMBL" id="TQF04476.1"/>
    </source>
</evidence>
<organism evidence="1 2">
    <name type="scientific">Kitasatospora acidiphila</name>
    <dbReference type="NCBI Taxonomy" id="2567942"/>
    <lineage>
        <taxon>Bacteria</taxon>
        <taxon>Bacillati</taxon>
        <taxon>Actinomycetota</taxon>
        <taxon>Actinomycetes</taxon>
        <taxon>Kitasatosporales</taxon>
        <taxon>Streptomycetaceae</taxon>
        <taxon>Kitasatospora</taxon>
    </lineage>
</organism>
<accession>A0A540W632</accession>
<dbReference type="Proteomes" id="UP000319103">
    <property type="component" value="Unassembled WGS sequence"/>
</dbReference>
<dbReference type="AlphaFoldDB" id="A0A540W632"/>
<proteinExistence type="predicted"/>
<comment type="caution">
    <text evidence="1">The sequence shown here is derived from an EMBL/GenBank/DDBJ whole genome shotgun (WGS) entry which is preliminary data.</text>
</comment>
<reference evidence="1 2" key="1">
    <citation type="submission" date="2019-06" db="EMBL/GenBank/DDBJ databases">
        <title>Description of Kitasatospora acidophila sp. nov. isolated from pine grove soil, and reclassification of Streptomyces novaecaesareae to Kitasatospora novaeceasareae comb. nov.</title>
        <authorList>
            <person name="Kim M.J."/>
        </authorList>
    </citation>
    <scope>NUCLEOTIDE SEQUENCE [LARGE SCALE GENOMIC DNA]</scope>
    <source>
        <strain evidence="1 2">MMS16-CNU292</strain>
    </source>
</reference>
<evidence type="ECO:0000313" key="2">
    <source>
        <dbReference type="Proteomes" id="UP000319103"/>
    </source>
</evidence>
<sequence length="68" mass="7551">MAEQTPRVVNVVVRPISGYELEIEGADGYPQVAEDDFDRHREEAVSDAVREALGIPEDVPLNLTITEE</sequence>
<gene>
    <name evidence="1" type="ORF">E6W39_22410</name>
</gene>